<reference evidence="2" key="1">
    <citation type="submission" date="2020-11" db="EMBL/GenBank/DDBJ databases">
        <authorList>
            <consortium name="DOE Joint Genome Institute"/>
            <person name="Ahrendt S."/>
            <person name="Riley R."/>
            <person name="Andreopoulos W."/>
            <person name="LaButti K."/>
            <person name="Pangilinan J."/>
            <person name="Ruiz-duenas F.J."/>
            <person name="Barrasa J.M."/>
            <person name="Sanchez-Garcia M."/>
            <person name="Camarero S."/>
            <person name="Miyauchi S."/>
            <person name="Serrano A."/>
            <person name="Linde D."/>
            <person name="Babiker R."/>
            <person name="Drula E."/>
            <person name="Ayuso-Fernandez I."/>
            <person name="Pacheco R."/>
            <person name="Padilla G."/>
            <person name="Ferreira P."/>
            <person name="Barriuso J."/>
            <person name="Kellner H."/>
            <person name="Castanera R."/>
            <person name="Alfaro M."/>
            <person name="Ramirez L."/>
            <person name="Pisabarro A.G."/>
            <person name="Kuo A."/>
            <person name="Tritt A."/>
            <person name="Lipzen A."/>
            <person name="He G."/>
            <person name="Yan M."/>
            <person name="Ng V."/>
            <person name="Cullen D."/>
            <person name="Martin F."/>
            <person name="Rosso M.-N."/>
            <person name="Henrissat B."/>
            <person name="Hibbett D."/>
            <person name="Martinez A.T."/>
            <person name="Grigoriev I.V."/>
        </authorList>
    </citation>
    <scope>NUCLEOTIDE SEQUENCE</scope>
    <source>
        <strain evidence="2">AH 44721</strain>
    </source>
</reference>
<keyword evidence="3" id="KW-1185">Reference proteome</keyword>
<protein>
    <submittedName>
        <fullName evidence="2">Uncharacterized protein</fullName>
    </submittedName>
</protein>
<gene>
    <name evidence="2" type="ORF">CPB84DRAFT_1852010</name>
</gene>
<evidence type="ECO:0000313" key="3">
    <source>
        <dbReference type="Proteomes" id="UP000724874"/>
    </source>
</evidence>
<dbReference type="Proteomes" id="UP000724874">
    <property type="component" value="Unassembled WGS sequence"/>
</dbReference>
<dbReference type="AlphaFoldDB" id="A0A9P5NF35"/>
<dbReference type="EMBL" id="JADNYJ010000146">
    <property type="protein sequence ID" value="KAF8879758.1"/>
    <property type="molecule type" value="Genomic_DNA"/>
</dbReference>
<feature type="compositionally biased region" description="Low complexity" evidence="1">
    <location>
        <begin position="1"/>
        <end position="23"/>
    </location>
</feature>
<accession>A0A9P5NF35</accession>
<sequence>MSAVASPTAAAAPTPPDQHATPTSILPAPAPWSNSRARHAVNQMLHLSISLSKVEMWCHSLIAAAVIATIANTTTALPHYDVFTSLKPSLSLLSSTPTSLRLTTPGVSLSPRHLLLLWSHLLLRVPVRRTVVPPYLKIWGDLIAGIVEEMSGLGRKETETNISGAILLIQRVFGYFRAFIDVPKKISPYVHHLNL</sequence>
<proteinExistence type="predicted"/>
<evidence type="ECO:0000313" key="2">
    <source>
        <dbReference type="EMBL" id="KAF8879758.1"/>
    </source>
</evidence>
<organism evidence="2 3">
    <name type="scientific">Gymnopilus junonius</name>
    <name type="common">Spectacular rustgill mushroom</name>
    <name type="synonym">Gymnopilus spectabilis subsp. junonius</name>
    <dbReference type="NCBI Taxonomy" id="109634"/>
    <lineage>
        <taxon>Eukaryota</taxon>
        <taxon>Fungi</taxon>
        <taxon>Dikarya</taxon>
        <taxon>Basidiomycota</taxon>
        <taxon>Agaricomycotina</taxon>
        <taxon>Agaricomycetes</taxon>
        <taxon>Agaricomycetidae</taxon>
        <taxon>Agaricales</taxon>
        <taxon>Agaricineae</taxon>
        <taxon>Hymenogastraceae</taxon>
        <taxon>Gymnopilus</taxon>
    </lineage>
</organism>
<name>A0A9P5NF35_GYMJU</name>
<comment type="caution">
    <text evidence="2">The sequence shown here is derived from an EMBL/GenBank/DDBJ whole genome shotgun (WGS) entry which is preliminary data.</text>
</comment>
<evidence type="ECO:0000256" key="1">
    <source>
        <dbReference type="SAM" id="MobiDB-lite"/>
    </source>
</evidence>
<feature type="region of interest" description="Disordered" evidence="1">
    <location>
        <begin position="1"/>
        <end position="28"/>
    </location>
</feature>